<dbReference type="EMBL" id="RWIC01000043">
    <property type="protein sequence ID" value="TKC51936.1"/>
    <property type="molecule type" value="Genomic_DNA"/>
</dbReference>
<gene>
    <name evidence="2" type="ORF">EI555_021474</name>
</gene>
<accession>A0A4U1FRT6</accession>
<feature type="region of interest" description="Disordered" evidence="1">
    <location>
        <begin position="298"/>
        <end position="317"/>
    </location>
</feature>
<evidence type="ECO:0000256" key="1">
    <source>
        <dbReference type="SAM" id="MobiDB-lite"/>
    </source>
</evidence>
<name>A0A4U1FRT6_MONMO</name>
<feature type="compositionally biased region" description="Low complexity" evidence="1">
    <location>
        <begin position="1"/>
        <end position="12"/>
    </location>
</feature>
<feature type="compositionally biased region" description="Pro residues" evidence="1">
    <location>
        <begin position="194"/>
        <end position="204"/>
    </location>
</feature>
<dbReference type="AlphaFoldDB" id="A0A4U1FRT6"/>
<sequence>AWSAASPASGASIGTGRGTRRERDCLARPGRRRGAAGRGARRGHARGRLRKPCSRPHRGSVHHGRGAQAARAAAVWARIREAPRSGGRGGDGLLICIRLACAPPGARPHPLLPSFGSSACTFLAATFQGLTLPLPRHAAPAGAPARGNHKTFERKGPRGGKRRRIPRSEGAATCLPRCPAARGKLGPDSEKPLHPPPPHPPPRPSSSSSSAARGPEALHTGALRWTCTRPGASPLRPPAPREVPRPRPGKSPTRSPAEAQKAFLDPGCVRGGTWTFSPSTSIYLFSSYYALVGPEEVRTSGSGLDGSTSRRPGRARTHSICAPSPSVYTTVPFIFFWVTKQLLLE</sequence>
<feature type="region of interest" description="Disordered" evidence="1">
    <location>
        <begin position="138"/>
        <end position="258"/>
    </location>
</feature>
<evidence type="ECO:0000313" key="3">
    <source>
        <dbReference type="Proteomes" id="UP000308365"/>
    </source>
</evidence>
<protein>
    <submittedName>
        <fullName evidence="2">Uncharacterized protein</fullName>
    </submittedName>
</protein>
<dbReference type="Proteomes" id="UP000308365">
    <property type="component" value="Unassembled WGS sequence"/>
</dbReference>
<comment type="caution">
    <text evidence="2">The sequence shown here is derived from an EMBL/GenBank/DDBJ whole genome shotgun (WGS) entry which is preliminary data.</text>
</comment>
<evidence type="ECO:0000313" key="2">
    <source>
        <dbReference type="EMBL" id="TKC51936.1"/>
    </source>
</evidence>
<feature type="non-terminal residue" evidence="2">
    <location>
        <position position="1"/>
    </location>
</feature>
<feature type="region of interest" description="Disordered" evidence="1">
    <location>
        <begin position="1"/>
        <end position="67"/>
    </location>
</feature>
<feature type="compositionally biased region" description="Basic residues" evidence="1">
    <location>
        <begin position="29"/>
        <end position="65"/>
    </location>
</feature>
<feature type="compositionally biased region" description="Polar residues" evidence="1">
    <location>
        <begin position="299"/>
        <end position="310"/>
    </location>
</feature>
<reference evidence="3" key="1">
    <citation type="journal article" date="2019" name="IScience">
        <title>Narwhal Genome Reveals Long-Term Low Genetic Diversity despite Current Large Abundance Size.</title>
        <authorList>
            <person name="Westbury M.V."/>
            <person name="Petersen B."/>
            <person name="Garde E."/>
            <person name="Heide-Jorgensen M.P."/>
            <person name="Lorenzen E.D."/>
        </authorList>
    </citation>
    <scope>NUCLEOTIDE SEQUENCE [LARGE SCALE GENOMIC DNA]</scope>
</reference>
<proteinExistence type="predicted"/>
<organism evidence="2 3">
    <name type="scientific">Monodon monoceros</name>
    <name type="common">Narwhal</name>
    <name type="synonym">Ceratodon monodon</name>
    <dbReference type="NCBI Taxonomy" id="40151"/>
    <lineage>
        <taxon>Eukaryota</taxon>
        <taxon>Metazoa</taxon>
        <taxon>Chordata</taxon>
        <taxon>Craniata</taxon>
        <taxon>Vertebrata</taxon>
        <taxon>Euteleostomi</taxon>
        <taxon>Mammalia</taxon>
        <taxon>Eutheria</taxon>
        <taxon>Laurasiatheria</taxon>
        <taxon>Artiodactyla</taxon>
        <taxon>Whippomorpha</taxon>
        <taxon>Cetacea</taxon>
        <taxon>Odontoceti</taxon>
        <taxon>Monodontidae</taxon>
        <taxon>Monodon</taxon>
    </lineage>
</organism>